<evidence type="ECO:0000313" key="2">
    <source>
        <dbReference type="Proteomes" id="UP000297595"/>
    </source>
</evidence>
<evidence type="ECO:0000313" key="1">
    <source>
        <dbReference type="EMBL" id="TGJ69699.1"/>
    </source>
</evidence>
<dbReference type="CDD" id="cd09917">
    <property type="entry name" value="F-box_SF"/>
    <property type="match status" value="1"/>
</dbReference>
<evidence type="ECO:0008006" key="3">
    <source>
        <dbReference type="Google" id="ProtNLM"/>
    </source>
</evidence>
<protein>
    <recommendedName>
        <fullName evidence="3">F-box domain-containing protein</fullName>
    </recommendedName>
</protein>
<sequence>MVSLIALTRVPEILLDILSYLPNTDVISLQNTCKALSPYPNHGIDPLKVRYHKLTELLKYHGADTSEFVHTKVIWFGSALFERRHFIRAEGLRTLLRDVENKNEVDLQCAIVSFPSHRFGPDKNPEKFEILHDLKRYSQARPSNQKFEIKLQAGTVNSLSKYFCLDLITEFVFRVDHKPYETRNYSWTVAFRSVDENVTEVAAVLNMMPNLTKFNWISNKCIGEAPIPSKKSSEDFQTAFGGLKHPKRMEIDGYVFHL</sequence>
<dbReference type="EMBL" id="SOZJ01000003">
    <property type="protein sequence ID" value="TGJ69699.1"/>
    <property type="molecule type" value="Genomic_DNA"/>
</dbReference>
<name>A0A8H2E5B7_ORBOL</name>
<accession>A0A8H2E5B7</accession>
<reference evidence="1 2" key="1">
    <citation type="submission" date="2019-03" db="EMBL/GenBank/DDBJ databases">
        <title>Nematode-trapping fungi genome.</title>
        <authorList>
            <person name="Vidal-Diez De Ulzurrun G."/>
        </authorList>
    </citation>
    <scope>NUCLEOTIDE SEQUENCE [LARGE SCALE GENOMIC DNA]</scope>
    <source>
        <strain evidence="1 2">TWF154</strain>
    </source>
</reference>
<dbReference type="AlphaFoldDB" id="A0A8H2E5B7"/>
<dbReference type="Proteomes" id="UP000297595">
    <property type="component" value="Unassembled WGS sequence"/>
</dbReference>
<comment type="caution">
    <text evidence="1">The sequence shown here is derived from an EMBL/GenBank/DDBJ whole genome shotgun (WGS) entry which is preliminary data.</text>
</comment>
<organism evidence="1 2">
    <name type="scientific">Orbilia oligospora</name>
    <name type="common">Nematode-trapping fungus</name>
    <name type="synonym">Arthrobotrys oligospora</name>
    <dbReference type="NCBI Taxonomy" id="2813651"/>
    <lineage>
        <taxon>Eukaryota</taxon>
        <taxon>Fungi</taxon>
        <taxon>Dikarya</taxon>
        <taxon>Ascomycota</taxon>
        <taxon>Pezizomycotina</taxon>
        <taxon>Orbiliomycetes</taxon>
        <taxon>Orbiliales</taxon>
        <taxon>Orbiliaceae</taxon>
        <taxon>Orbilia</taxon>
    </lineage>
</organism>
<gene>
    <name evidence="1" type="ORF">EYR41_005720</name>
</gene>
<proteinExistence type="predicted"/>